<feature type="chain" id="PRO_5021051859" description="LPS-assembly protein LptD" evidence="2">
    <location>
        <begin position="21"/>
        <end position="900"/>
    </location>
</feature>
<dbReference type="GO" id="GO:0043165">
    <property type="term" value="P:Gram-negative-bacterium-type cell outer membrane assembly"/>
    <property type="evidence" value="ECO:0007669"/>
    <property type="project" value="UniProtKB-UniRule"/>
</dbReference>
<organism evidence="5 6">
    <name type="scientific">Methylotuvimicrobium buryatense</name>
    <name type="common">Methylomicrobium buryatense</name>
    <dbReference type="NCBI Taxonomy" id="95641"/>
    <lineage>
        <taxon>Bacteria</taxon>
        <taxon>Pseudomonadati</taxon>
        <taxon>Pseudomonadota</taxon>
        <taxon>Gammaproteobacteria</taxon>
        <taxon>Methylococcales</taxon>
        <taxon>Methylococcaceae</taxon>
        <taxon>Methylotuvimicrobium</taxon>
    </lineage>
</organism>
<feature type="compositionally biased region" description="Polar residues" evidence="3">
    <location>
        <begin position="80"/>
        <end position="89"/>
    </location>
</feature>
<comment type="function">
    <text evidence="2">Together with LptE, is involved in the assembly of lipopolysaccharide (LPS) at the surface of the outer membrane.</text>
</comment>
<proteinExistence type="inferred from homology"/>
<keyword evidence="1 2" id="KW-0998">Cell outer membrane</keyword>
<dbReference type="PANTHER" id="PTHR30189:SF1">
    <property type="entry name" value="LPS-ASSEMBLY PROTEIN LPTD"/>
    <property type="match status" value="1"/>
</dbReference>
<keyword evidence="6" id="KW-1185">Reference proteome</keyword>
<evidence type="ECO:0000313" key="6">
    <source>
        <dbReference type="Proteomes" id="UP000305881"/>
    </source>
</evidence>
<comment type="subunit">
    <text evidence="2">Component of the lipopolysaccharide transport and assembly complex. Interacts with LptE and LptA.</text>
</comment>
<dbReference type="EMBL" id="CP035467">
    <property type="protein sequence ID" value="QCW84039.1"/>
    <property type="molecule type" value="Genomic_DNA"/>
</dbReference>
<dbReference type="Proteomes" id="UP000305881">
    <property type="component" value="Chromosome"/>
</dbReference>
<dbReference type="GO" id="GO:0015920">
    <property type="term" value="P:lipopolysaccharide transport"/>
    <property type="evidence" value="ECO:0007669"/>
    <property type="project" value="InterPro"/>
</dbReference>
<accession>A0A4P9URD0</accession>
<dbReference type="HAMAP" id="MF_01411">
    <property type="entry name" value="LPS_assembly_LptD"/>
    <property type="match status" value="1"/>
</dbReference>
<feature type="domain" description="LptD C-terminal" evidence="4">
    <location>
        <begin position="431"/>
        <end position="811"/>
    </location>
</feature>
<evidence type="ECO:0000256" key="2">
    <source>
        <dbReference type="HAMAP-Rule" id="MF_01411"/>
    </source>
</evidence>
<feature type="signal peptide" evidence="2">
    <location>
        <begin position="1"/>
        <end position="20"/>
    </location>
</feature>
<dbReference type="STRING" id="675511.GCA_000341735_03705"/>
<protein>
    <recommendedName>
        <fullName evidence="2">LPS-assembly protein LptD</fullName>
    </recommendedName>
</protein>
<dbReference type="AlphaFoldDB" id="A0A4P9URD0"/>
<dbReference type="OrthoDB" id="9760225at2"/>
<dbReference type="GO" id="GO:0009279">
    <property type="term" value="C:cell outer membrane"/>
    <property type="evidence" value="ECO:0007669"/>
    <property type="project" value="UniProtKB-SubCell"/>
</dbReference>
<gene>
    <name evidence="2 5" type="primary">lptD</name>
    <name evidence="5" type="ORF">EQU24_18685</name>
</gene>
<keyword evidence="2" id="KW-0732">Signal</keyword>
<dbReference type="Pfam" id="PF04453">
    <property type="entry name" value="LptD"/>
    <property type="match status" value="1"/>
</dbReference>
<keyword evidence="2" id="KW-0472">Membrane</keyword>
<dbReference type="RefSeq" id="WP_017842102.1">
    <property type="nucleotide sequence ID" value="NZ_CP035467.1"/>
</dbReference>
<comment type="caution">
    <text evidence="2">Lacks conserved residue(s) required for the propagation of feature annotation.</text>
</comment>
<dbReference type="GO" id="GO:1990351">
    <property type="term" value="C:transporter complex"/>
    <property type="evidence" value="ECO:0007669"/>
    <property type="project" value="TreeGrafter"/>
</dbReference>
<evidence type="ECO:0000256" key="1">
    <source>
        <dbReference type="ARBA" id="ARBA00023237"/>
    </source>
</evidence>
<evidence type="ECO:0000256" key="3">
    <source>
        <dbReference type="SAM" id="MobiDB-lite"/>
    </source>
</evidence>
<name>A0A4P9URD0_METBY</name>
<evidence type="ECO:0000259" key="4">
    <source>
        <dbReference type="Pfam" id="PF04453"/>
    </source>
</evidence>
<dbReference type="InterPro" id="IPR050218">
    <property type="entry name" value="LptD"/>
</dbReference>
<dbReference type="InterPro" id="IPR020889">
    <property type="entry name" value="LipoPS_assembly_LptD"/>
</dbReference>
<dbReference type="PANTHER" id="PTHR30189">
    <property type="entry name" value="LPS-ASSEMBLY PROTEIN"/>
    <property type="match status" value="1"/>
</dbReference>
<comment type="subcellular location">
    <subcellularLocation>
        <location evidence="2">Cell outer membrane</location>
    </subcellularLocation>
</comment>
<evidence type="ECO:0000313" key="5">
    <source>
        <dbReference type="EMBL" id="QCW84039.1"/>
    </source>
</evidence>
<feature type="region of interest" description="Disordered" evidence="3">
    <location>
        <begin position="53"/>
        <end position="90"/>
    </location>
</feature>
<sequence precursor="true">MHCRIILLFFLLVSSTCSQANEPAWDCEQNGSGEWVCGADEPIAKSPKPITVSESADAAGSSVVTQKSVPSPDKVAKNPQGANEQNQAPQEIIQLEPPRKIARAAGWDCAAGEGDETWNCSLTGTDPKGKPRVMPDERRSFSLLSPAFDHEQELNFDIMHSQLPYDPWENCTTSLGAPPGFLSTKDLRDETPMDIRADYSEIFDNEITGFFGNVDIVRADQRMAADTMHYDTVSQTLDAQGHVYYSEDALSLYSDTMMLKLASDEARLRNTLFISPTTPLRGSARTVYRDSKVLSRYNEVAFTSCKPGNTDWVLHASDLKLNKESGEGSAKHAWLEFKGVPVIYTPYISFPLDDRRKSGFLAPNLSVNNRNGYDVALPYYWNIAPNYDLTFRPRYMTSRGMQWGGDFRHLSEMTNSRLQFEVLPDDQIRNKTRYLAGIQNTTTFLPNLISTVDASYVSDDDYFDDMGNSITINDTRFLRSHADIRYNLPGVSFFSQLENFQTTDRTIPKEFQPYRRLPQAKLDLNHSFDFMPLDVSMGSEYVYFQQDQRVSGQRFNIEPAVAVPLEAAGVYLTPKLSLKHTQYMLENQEEGRPRPDSITRTLPIFSADTGFTLEREFGAGASSYMHTIEPRLFYLYIPYKDQSDIPLFDTGEYDYNFYSLFRENRFSGSDRVQDANQVTAALTNRIIDPRTGRENMRLSIGEIFYFRDRLVQLDDPRGSTDIFGNPRLVNQQSPTNSFANLIAEFSAQLTEHLSLRTAGQWDHAQNDLTRGEVALRYTNKPEQLVNLGYRFRQDLTEVTDVSFRWPIYDNWYAVGRWQYSMLFDRTVESFAGFEKESCCWRFRIIGRRYINSINVFAGQEPTGEAQTGVFVQLELKGLTAFGDRLDEFFERNIYGYVRPQ</sequence>
<reference evidence="6" key="1">
    <citation type="journal article" date="2019" name="J. Bacteriol.">
        <title>A Mutagenic Screen Identifies a TonB-Dependent Receptor Required for the Lanthanide Metal Switch in the Type I Methanotroph 'Methylotuvimicrobium buryatense' 5GB1C.</title>
        <authorList>
            <person name="Groom J.D."/>
            <person name="Ford S.M."/>
            <person name="Pesesky M.W."/>
            <person name="Lidstrom M.E."/>
        </authorList>
    </citation>
    <scope>NUCLEOTIDE SEQUENCE [LARGE SCALE GENOMIC DNA]</scope>
    <source>
        <strain evidence="6">5GB1C</strain>
    </source>
</reference>
<dbReference type="InterPro" id="IPR007543">
    <property type="entry name" value="LptD_C"/>
</dbReference>
<comment type="similarity">
    <text evidence="2">Belongs to the LptD family.</text>
</comment>
<dbReference type="KEGG" id="mbur:EQU24_18685"/>